<proteinExistence type="predicted"/>
<gene>
    <name evidence="2" type="ORF">DdX_12433</name>
</gene>
<dbReference type="AlphaFoldDB" id="A0AAD4R0C7"/>
<comment type="caution">
    <text evidence="2">The sequence shown here is derived from an EMBL/GenBank/DDBJ whole genome shotgun (WGS) entry which is preliminary data.</text>
</comment>
<keyword evidence="3" id="KW-1185">Reference proteome</keyword>
<evidence type="ECO:0000313" key="2">
    <source>
        <dbReference type="EMBL" id="KAI1707337.1"/>
    </source>
</evidence>
<protein>
    <submittedName>
        <fullName evidence="2">Uncharacterized protein</fullName>
    </submittedName>
</protein>
<name>A0AAD4R0C7_9BILA</name>
<sequence length="161" mass="17514">MSAEHETRSSKNPKRVCCTHGEKCRIGRSQNELPYQPLTPAFSHAPAGLGVASTISPESEIFPSPPVGITSAVSETRSSKNPKRVCCTHGEKCRAGRVQNELPYQPWTPAFSHAPAGLSAENTLPSPPNKITPDEPETQSVKMPKRICCTHGEKCRIGRQK</sequence>
<evidence type="ECO:0000313" key="3">
    <source>
        <dbReference type="Proteomes" id="UP001201812"/>
    </source>
</evidence>
<feature type="region of interest" description="Disordered" evidence="1">
    <location>
        <begin position="61"/>
        <end position="82"/>
    </location>
</feature>
<reference evidence="2" key="1">
    <citation type="submission" date="2022-01" db="EMBL/GenBank/DDBJ databases">
        <title>Genome Sequence Resource for Two Populations of Ditylenchus destructor, the Migratory Endoparasitic Phytonematode.</title>
        <authorList>
            <person name="Zhang H."/>
            <person name="Lin R."/>
            <person name="Xie B."/>
        </authorList>
    </citation>
    <scope>NUCLEOTIDE SEQUENCE</scope>
    <source>
        <strain evidence="2">BazhouSP</strain>
    </source>
</reference>
<organism evidence="2 3">
    <name type="scientific">Ditylenchus destructor</name>
    <dbReference type="NCBI Taxonomy" id="166010"/>
    <lineage>
        <taxon>Eukaryota</taxon>
        <taxon>Metazoa</taxon>
        <taxon>Ecdysozoa</taxon>
        <taxon>Nematoda</taxon>
        <taxon>Chromadorea</taxon>
        <taxon>Rhabditida</taxon>
        <taxon>Tylenchina</taxon>
        <taxon>Tylenchomorpha</taxon>
        <taxon>Sphaerularioidea</taxon>
        <taxon>Anguinidae</taxon>
        <taxon>Anguininae</taxon>
        <taxon>Ditylenchus</taxon>
    </lineage>
</organism>
<dbReference type="Proteomes" id="UP001201812">
    <property type="component" value="Unassembled WGS sequence"/>
</dbReference>
<dbReference type="EMBL" id="JAKKPZ010000041">
    <property type="protein sequence ID" value="KAI1707337.1"/>
    <property type="molecule type" value="Genomic_DNA"/>
</dbReference>
<feature type="region of interest" description="Disordered" evidence="1">
    <location>
        <begin position="115"/>
        <end position="143"/>
    </location>
</feature>
<evidence type="ECO:0000256" key="1">
    <source>
        <dbReference type="SAM" id="MobiDB-lite"/>
    </source>
</evidence>
<accession>A0AAD4R0C7</accession>